<dbReference type="InterPro" id="IPR012341">
    <property type="entry name" value="6hp_glycosidase-like_sf"/>
</dbReference>
<proteinExistence type="predicted"/>
<keyword evidence="2" id="KW-1185">Reference proteome</keyword>
<protein>
    <submittedName>
        <fullName evidence="1">Uncharacterized protein</fullName>
    </submittedName>
</protein>
<dbReference type="Pfam" id="PF06824">
    <property type="entry name" value="Glyco_hydro_125"/>
    <property type="match status" value="1"/>
</dbReference>
<name>A0A813GJG3_POLGL</name>
<gene>
    <name evidence="1" type="ORF">PGLA1383_LOCUS43247</name>
</gene>
<dbReference type="GO" id="GO:0005975">
    <property type="term" value="P:carbohydrate metabolic process"/>
    <property type="evidence" value="ECO:0007669"/>
    <property type="project" value="InterPro"/>
</dbReference>
<reference evidence="1" key="1">
    <citation type="submission" date="2021-02" db="EMBL/GenBank/DDBJ databases">
        <authorList>
            <person name="Dougan E. K."/>
            <person name="Rhodes N."/>
            <person name="Thang M."/>
            <person name="Chan C."/>
        </authorList>
    </citation>
    <scope>NUCLEOTIDE SEQUENCE</scope>
</reference>
<comment type="caution">
    <text evidence="1">The sequence shown here is derived from an EMBL/GenBank/DDBJ whole genome shotgun (WGS) entry which is preliminary data.</text>
</comment>
<dbReference type="AlphaFoldDB" id="A0A813GJG3"/>
<dbReference type="EMBL" id="CAJNNV010028950">
    <property type="protein sequence ID" value="CAE8626310.1"/>
    <property type="molecule type" value="Genomic_DNA"/>
</dbReference>
<dbReference type="Proteomes" id="UP000654075">
    <property type="component" value="Unassembled WGS sequence"/>
</dbReference>
<dbReference type="InterPro" id="IPR008313">
    <property type="entry name" value="GH125"/>
</dbReference>
<organism evidence="1 2">
    <name type="scientific">Polarella glacialis</name>
    <name type="common">Dinoflagellate</name>
    <dbReference type="NCBI Taxonomy" id="89957"/>
    <lineage>
        <taxon>Eukaryota</taxon>
        <taxon>Sar</taxon>
        <taxon>Alveolata</taxon>
        <taxon>Dinophyceae</taxon>
        <taxon>Suessiales</taxon>
        <taxon>Suessiaceae</taxon>
        <taxon>Polarella</taxon>
    </lineage>
</organism>
<dbReference type="Gene3D" id="1.50.10.10">
    <property type="match status" value="1"/>
</dbReference>
<evidence type="ECO:0000313" key="1">
    <source>
        <dbReference type="EMBL" id="CAE8626310.1"/>
    </source>
</evidence>
<dbReference type="SUPFAM" id="SSF48208">
    <property type="entry name" value="Six-hairpin glycosidases"/>
    <property type="match status" value="1"/>
</dbReference>
<sequence length="130" mass="14677">MWLRDSSVQNEVYLPLAARSDSVYSVLLSIMKRQVRVVYEDIYGSAFYSHTGRGRDEGPNKEQCLKSRSCPNCCCDTCQPACGPFTYQLGFELDASRFVVSFTTMLGKLQAKRAIWTTSLQLPPGGSWRF</sequence>
<evidence type="ECO:0000313" key="2">
    <source>
        <dbReference type="Proteomes" id="UP000654075"/>
    </source>
</evidence>
<accession>A0A813GJG3</accession>
<dbReference type="InterPro" id="IPR008928">
    <property type="entry name" value="6-hairpin_glycosidase_sf"/>
</dbReference>